<feature type="compositionally biased region" description="Basic and acidic residues" evidence="1">
    <location>
        <begin position="194"/>
        <end position="217"/>
    </location>
</feature>
<gene>
    <name evidence="2" type="ORF">PLEPLA_LOCUS46545</name>
</gene>
<organism evidence="2 3">
    <name type="scientific">Pleuronectes platessa</name>
    <name type="common">European plaice</name>
    <dbReference type="NCBI Taxonomy" id="8262"/>
    <lineage>
        <taxon>Eukaryota</taxon>
        <taxon>Metazoa</taxon>
        <taxon>Chordata</taxon>
        <taxon>Craniata</taxon>
        <taxon>Vertebrata</taxon>
        <taxon>Euteleostomi</taxon>
        <taxon>Actinopterygii</taxon>
        <taxon>Neopterygii</taxon>
        <taxon>Teleostei</taxon>
        <taxon>Neoteleostei</taxon>
        <taxon>Acanthomorphata</taxon>
        <taxon>Carangaria</taxon>
        <taxon>Pleuronectiformes</taxon>
        <taxon>Pleuronectoidei</taxon>
        <taxon>Pleuronectidae</taxon>
        <taxon>Pleuronectes</taxon>
    </lineage>
</organism>
<reference evidence="2" key="1">
    <citation type="submission" date="2020-03" db="EMBL/GenBank/DDBJ databases">
        <authorList>
            <person name="Weist P."/>
        </authorList>
    </citation>
    <scope>NUCLEOTIDE SEQUENCE</scope>
</reference>
<keyword evidence="3" id="KW-1185">Reference proteome</keyword>
<sequence>MDSGIVFKGSAPEESKGDGQDRNAEVVPGSLGGGTQRGARQACGQIGLLAVSLTSCPLAPSYIKCFCKARKDWQVHENGRPVVDLPVLVISGESSCTVLGCEHWSQFGHFPERVKHVSSSSSGEPRALPWPDEIPDLSSVFQVNPGACDQLDRPQEPAEEGAEESSQPGQEHEDDEEWDEGLGSFLLLSCSGPEGKKEDTQTDRDRDRDSATNRLQDKMPTTIASLNLGQTSDVSDFTH</sequence>
<feature type="compositionally biased region" description="Low complexity" evidence="1">
    <location>
        <begin position="181"/>
        <end position="192"/>
    </location>
</feature>
<name>A0A9N7ZEA9_PLEPL</name>
<dbReference type="EMBL" id="CADEAL010004400">
    <property type="protein sequence ID" value="CAB1458714.1"/>
    <property type="molecule type" value="Genomic_DNA"/>
</dbReference>
<feature type="compositionally biased region" description="Basic and acidic residues" evidence="1">
    <location>
        <begin position="11"/>
        <end position="24"/>
    </location>
</feature>
<comment type="caution">
    <text evidence="2">The sequence shown here is derived from an EMBL/GenBank/DDBJ whole genome shotgun (WGS) entry which is preliminary data.</text>
</comment>
<evidence type="ECO:0000313" key="3">
    <source>
        <dbReference type="Proteomes" id="UP001153269"/>
    </source>
</evidence>
<evidence type="ECO:0000313" key="2">
    <source>
        <dbReference type="EMBL" id="CAB1458714.1"/>
    </source>
</evidence>
<dbReference type="AlphaFoldDB" id="A0A9N7ZEA9"/>
<accession>A0A9N7ZEA9</accession>
<dbReference type="Proteomes" id="UP001153269">
    <property type="component" value="Unassembled WGS sequence"/>
</dbReference>
<feature type="region of interest" description="Disordered" evidence="1">
    <location>
        <begin position="116"/>
        <end position="239"/>
    </location>
</feature>
<feature type="region of interest" description="Disordered" evidence="1">
    <location>
        <begin position="1"/>
        <end position="34"/>
    </location>
</feature>
<protein>
    <submittedName>
        <fullName evidence="2">Uncharacterized protein</fullName>
    </submittedName>
</protein>
<evidence type="ECO:0000256" key="1">
    <source>
        <dbReference type="SAM" id="MobiDB-lite"/>
    </source>
</evidence>
<feature type="compositionally biased region" description="Polar residues" evidence="1">
    <location>
        <begin position="222"/>
        <end position="239"/>
    </location>
</feature>
<proteinExistence type="predicted"/>